<sequence>MKENPKSNFVVLQTPIGRICVGTALPYPCTQKPAVQYNSDGTLVKIITASSQIKLLEKDVESIFAPSLYQNCMEPEKIEILPLTLEFFPKNQLRISTRYTKKEVNICACRFSTADWQAAFHTTDCVHCTNCGRCGW</sequence>
<name>A0A7G9WFL6_9FIRM</name>
<evidence type="ECO:0000313" key="1">
    <source>
        <dbReference type="EMBL" id="QNO17478.1"/>
    </source>
</evidence>
<accession>A0A7G9WFL6</accession>
<keyword evidence="2" id="KW-1185">Reference proteome</keyword>
<dbReference type="Proteomes" id="UP000516046">
    <property type="component" value="Chromosome"/>
</dbReference>
<organism evidence="1 2">
    <name type="scientific">Caproicibacterium amylolyticum</name>
    <dbReference type="NCBI Taxonomy" id="2766537"/>
    <lineage>
        <taxon>Bacteria</taxon>
        <taxon>Bacillati</taxon>
        <taxon>Bacillota</taxon>
        <taxon>Clostridia</taxon>
        <taxon>Eubacteriales</taxon>
        <taxon>Oscillospiraceae</taxon>
        <taxon>Caproicibacterium</taxon>
    </lineage>
</organism>
<dbReference type="EMBL" id="CP060696">
    <property type="protein sequence ID" value="QNO17478.1"/>
    <property type="molecule type" value="Genomic_DNA"/>
</dbReference>
<protein>
    <submittedName>
        <fullName evidence="1">Uncharacterized protein</fullName>
    </submittedName>
</protein>
<dbReference type="AlphaFoldDB" id="A0A7G9WFL6"/>
<reference evidence="1 2" key="1">
    <citation type="submission" date="2020-08" db="EMBL/GenBank/DDBJ databases">
        <authorList>
            <person name="Ren C."/>
            <person name="Gu Y."/>
            <person name="Xu Y."/>
        </authorList>
    </citation>
    <scope>NUCLEOTIDE SEQUENCE [LARGE SCALE GENOMIC DNA]</scope>
    <source>
        <strain evidence="1 2">LBM18003</strain>
    </source>
</reference>
<evidence type="ECO:0000313" key="2">
    <source>
        <dbReference type="Proteomes" id="UP000516046"/>
    </source>
</evidence>
<dbReference type="RefSeq" id="WP_212506548.1">
    <property type="nucleotide sequence ID" value="NZ_CP060696.1"/>
</dbReference>
<gene>
    <name evidence="1" type="ORF">H6X83_11110</name>
</gene>
<proteinExistence type="predicted"/>
<dbReference type="KEGG" id="caml:H6X83_11110"/>